<keyword evidence="12" id="KW-1185">Reference proteome</keyword>
<accession>A0A4R6RMV1</accession>
<keyword evidence="2 10" id="KW-0813">Transport</keyword>
<dbReference type="GO" id="GO:0046930">
    <property type="term" value="C:pore complex"/>
    <property type="evidence" value="ECO:0007669"/>
    <property type="project" value="UniProtKB-KW"/>
</dbReference>
<dbReference type="GO" id="GO:0006811">
    <property type="term" value="P:monoatomic ion transport"/>
    <property type="evidence" value="ECO:0007669"/>
    <property type="project" value="UniProtKB-KW"/>
</dbReference>
<evidence type="ECO:0000313" key="12">
    <source>
        <dbReference type="Proteomes" id="UP000294547"/>
    </source>
</evidence>
<keyword evidence="6 10" id="KW-0406">Ion transport</keyword>
<dbReference type="OrthoDB" id="7801681at2"/>
<dbReference type="Proteomes" id="UP000294547">
    <property type="component" value="Unassembled WGS sequence"/>
</dbReference>
<organism evidence="11 12">
    <name type="scientific">Oharaeibacter diazotrophicus</name>
    <dbReference type="NCBI Taxonomy" id="1920512"/>
    <lineage>
        <taxon>Bacteria</taxon>
        <taxon>Pseudomonadati</taxon>
        <taxon>Pseudomonadota</taxon>
        <taxon>Alphaproteobacteria</taxon>
        <taxon>Hyphomicrobiales</taxon>
        <taxon>Pleomorphomonadaceae</taxon>
        <taxon>Oharaeibacter</taxon>
    </lineage>
</organism>
<dbReference type="SUPFAM" id="SSF56935">
    <property type="entry name" value="Porins"/>
    <property type="match status" value="1"/>
</dbReference>
<evidence type="ECO:0000256" key="3">
    <source>
        <dbReference type="ARBA" id="ARBA00022452"/>
    </source>
</evidence>
<comment type="domain">
    <text evidence="10">Consists of 16-stranded beta-barrel sheets, with large surface-exposed loops, that form a transmembrane pore at the center of each barrel. The pore is partially ocluded by a peptide loop that folds into the pore lumen.</text>
</comment>
<keyword evidence="5 10" id="KW-0732">Signal</keyword>
<feature type="signal peptide" evidence="10">
    <location>
        <begin position="1"/>
        <end position="22"/>
    </location>
</feature>
<dbReference type="AlphaFoldDB" id="A0A4R6RMV1"/>
<proteinExistence type="inferred from homology"/>
<evidence type="ECO:0000256" key="1">
    <source>
        <dbReference type="ARBA" id="ARBA00009521"/>
    </source>
</evidence>
<keyword evidence="4 10" id="KW-0812">Transmembrane</keyword>
<name>A0A4R6RMV1_9HYPH</name>
<comment type="subcellular location">
    <subcellularLocation>
        <location evidence="10">Cell outer membrane</location>
        <topology evidence="10">Multi-pass membrane protein</topology>
    </subcellularLocation>
</comment>
<keyword evidence="3 10" id="KW-1134">Transmembrane beta strand</keyword>
<dbReference type="InterPro" id="IPR003684">
    <property type="entry name" value="Porin_alphabac"/>
</dbReference>
<protein>
    <recommendedName>
        <fullName evidence="10">Porin</fullName>
    </recommendedName>
</protein>
<evidence type="ECO:0000256" key="7">
    <source>
        <dbReference type="ARBA" id="ARBA00023114"/>
    </source>
</evidence>
<feature type="chain" id="PRO_5021039426" description="Porin" evidence="10">
    <location>
        <begin position="23"/>
        <end position="349"/>
    </location>
</feature>
<dbReference type="RefSeq" id="WP_126535381.1">
    <property type="nucleotide sequence ID" value="NZ_BSPM01000008.1"/>
</dbReference>
<comment type="similarity">
    <text evidence="1 10">Belongs to the alphaproteobacteria porin family.</text>
</comment>
<evidence type="ECO:0000256" key="5">
    <source>
        <dbReference type="ARBA" id="ARBA00022729"/>
    </source>
</evidence>
<evidence type="ECO:0000256" key="2">
    <source>
        <dbReference type="ARBA" id="ARBA00022448"/>
    </source>
</evidence>
<comment type="function">
    <text evidence="10">Forms passive diffusion pores that allow small molecular weight hydrophilic materials across the outer membrane.</text>
</comment>
<dbReference type="GO" id="GO:0009279">
    <property type="term" value="C:cell outer membrane"/>
    <property type="evidence" value="ECO:0007669"/>
    <property type="project" value="UniProtKB-SubCell"/>
</dbReference>
<keyword evidence="7 10" id="KW-0626">Porin</keyword>
<evidence type="ECO:0000256" key="4">
    <source>
        <dbReference type="ARBA" id="ARBA00022692"/>
    </source>
</evidence>
<comment type="caution">
    <text evidence="11">The sequence shown here is derived from an EMBL/GenBank/DDBJ whole genome shotgun (WGS) entry which is preliminary data.</text>
</comment>
<dbReference type="Pfam" id="PF02530">
    <property type="entry name" value="Porin_2"/>
    <property type="match status" value="1"/>
</dbReference>
<dbReference type="EMBL" id="SNXY01000006">
    <property type="protein sequence ID" value="TDP87505.1"/>
    <property type="molecule type" value="Genomic_DNA"/>
</dbReference>
<evidence type="ECO:0000256" key="9">
    <source>
        <dbReference type="ARBA" id="ARBA00023237"/>
    </source>
</evidence>
<sequence>MNMKSILLGTAAGLMVASAAQAADLPGEPTPAAVDYVKVCDAFGTGFFYIPGTETCLKFDGRVRVQAGTGIQYASSDNVVRLNTDARFGVDVRSATELGTLRTYVRIATTPSSGALFDRAFIQLGYLTVGKAANFYDSFGGLAGSAIADRNWGGDDYTQITLLADNLGGGFYAGIQAHATAPVLLRQEFDFDDKKGAADFPDVEAIIGIADQPWGSAALAAWYSNQPGDDFFSVKGGVSFKATDALTVNATAIYLDNVGIGGFNADSIQIGLGAEYAVSDAVSVYGLGQYSFNDLDGGPNADSWGVTLGATYTIVSGLVATAEVAYDDGENNIVADNDFSGVLRLTREW</sequence>
<keyword evidence="9 10" id="KW-0998">Cell outer membrane</keyword>
<keyword evidence="8 10" id="KW-0472">Membrane</keyword>
<reference evidence="11 12" key="1">
    <citation type="submission" date="2019-03" db="EMBL/GenBank/DDBJ databases">
        <title>Genomic Encyclopedia of Type Strains, Phase IV (KMG-IV): sequencing the most valuable type-strain genomes for metagenomic binning, comparative biology and taxonomic classification.</title>
        <authorList>
            <person name="Goeker M."/>
        </authorList>
    </citation>
    <scope>NUCLEOTIDE SEQUENCE [LARGE SCALE GENOMIC DNA]</scope>
    <source>
        <strain evidence="11 12">DSM 102969</strain>
    </source>
</reference>
<gene>
    <name evidence="11" type="ORF">EDD54_1401</name>
</gene>
<dbReference type="GO" id="GO:0015288">
    <property type="term" value="F:porin activity"/>
    <property type="evidence" value="ECO:0007669"/>
    <property type="project" value="UniProtKB-KW"/>
</dbReference>
<evidence type="ECO:0000313" key="11">
    <source>
        <dbReference type="EMBL" id="TDP87505.1"/>
    </source>
</evidence>
<evidence type="ECO:0000256" key="8">
    <source>
        <dbReference type="ARBA" id="ARBA00023136"/>
    </source>
</evidence>
<evidence type="ECO:0000256" key="6">
    <source>
        <dbReference type="ARBA" id="ARBA00023065"/>
    </source>
</evidence>
<evidence type="ECO:0000256" key="10">
    <source>
        <dbReference type="RuleBase" id="RU364005"/>
    </source>
</evidence>